<accession>A0ABT2Z250</accession>
<sequence>MAPREVRASDLQELSLEEAQRLLAAVESMLADRTEEKKQHALEEIKDLVKDHELRFEDVVSAIRVTARRKKAPALFRNPQNPRQTWSGKGKAPDWYVQAADKNGLRIL</sequence>
<feature type="domain" description="DNA-binding protein H-NS-like C-terminal" evidence="2">
    <location>
        <begin position="66"/>
        <end position="107"/>
    </location>
</feature>
<gene>
    <name evidence="3" type="ORF">OE647_08845</name>
</gene>
<proteinExistence type="predicted"/>
<name>A0ABT2Z250_9RHOB</name>
<evidence type="ECO:0000256" key="1">
    <source>
        <dbReference type="SAM" id="Coils"/>
    </source>
</evidence>
<evidence type="ECO:0000313" key="3">
    <source>
        <dbReference type="EMBL" id="MCV2864841.1"/>
    </source>
</evidence>
<protein>
    <submittedName>
        <fullName evidence="3">H-NS histone family protein</fullName>
    </submittedName>
</protein>
<dbReference type="Pfam" id="PF00816">
    <property type="entry name" value="Histone_HNS"/>
    <property type="match status" value="1"/>
</dbReference>
<comment type="caution">
    <text evidence="3">The sequence shown here is derived from an EMBL/GenBank/DDBJ whole genome shotgun (WGS) entry which is preliminary data.</text>
</comment>
<dbReference type="InterPro" id="IPR037150">
    <property type="entry name" value="H-NS_C_dom_sf"/>
</dbReference>
<dbReference type="EMBL" id="JAOWLA010000007">
    <property type="protein sequence ID" value="MCV2864841.1"/>
    <property type="molecule type" value="Genomic_DNA"/>
</dbReference>
<keyword evidence="1" id="KW-0175">Coiled coil</keyword>
<keyword evidence="4" id="KW-1185">Reference proteome</keyword>
<reference evidence="3 4" key="1">
    <citation type="submission" date="2022-10" db="EMBL/GenBank/DDBJ databases">
        <title>Defluviimonas sp. nov., isolated from ocean surface water.</title>
        <authorList>
            <person name="He W."/>
            <person name="Wang L."/>
            <person name="Zhang D.-F."/>
        </authorList>
    </citation>
    <scope>NUCLEOTIDE SEQUENCE [LARGE SCALE GENOMIC DNA]</scope>
    <source>
        <strain evidence="3 4">WL0075</strain>
    </source>
</reference>
<dbReference type="SMART" id="SM00528">
    <property type="entry name" value="HNS"/>
    <property type="match status" value="1"/>
</dbReference>
<dbReference type="Proteomes" id="UP001652503">
    <property type="component" value="Unassembled WGS sequence"/>
</dbReference>
<dbReference type="InterPro" id="IPR027444">
    <property type="entry name" value="H-NS_C_dom"/>
</dbReference>
<evidence type="ECO:0000313" key="4">
    <source>
        <dbReference type="Proteomes" id="UP001652503"/>
    </source>
</evidence>
<dbReference type="Gene3D" id="4.10.430.10">
    <property type="entry name" value="Histone-like protein H-NS, C-terminal domain"/>
    <property type="match status" value="1"/>
</dbReference>
<feature type="coiled-coil region" evidence="1">
    <location>
        <begin position="16"/>
        <end position="51"/>
    </location>
</feature>
<organism evidence="3 4">
    <name type="scientific">Albidovulum sediminicola</name>
    <dbReference type="NCBI Taxonomy" id="2984331"/>
    <lineage>
        <taxon>Bacteria</taxon>
        <taxon>Pseudomonadati</taxon>
        <taxon>Pseudomonadota</taxon>
        <taxon>Alphaproteobacteria</taxon>
        <taxon>Rhodobacterales</taxon>
        <taxon>Paracoccaceae</taxon>
        <taxon>Albidovulum</taxon>
    </lineage>
</organism>
<dbReference type="RefSeq" id="WP_263721363.1">
    <property type="nucleotide sequence ID" value="NZ_JAOWLA010000007.1"/>
</dbReference>
<dbReference type="SUPFAM" id="SSF81273">
    <property type="entry name" value="H-NS histone-like proteins"/>
    <property type="match status" value="1"/>
</dbReference>
<evidence type="ECO:0000259" key="2">
    <source>
        <dbReference type="SMART" id="SM00528"/>
    </source>
</evidence>